<keyword evidence="4 6" id="KW-1133">Transmembrane helix</keyword>
<dbReference type="InterPro" id="IPR024791">
    <property type="entry name" value="Cyt_c/ubiquinol_Oxase_su3"/>
</dbReference>
<feature type="transmembrane region" description="Helical" evidence="6">
    <location>
        <begin position="12"/>
        <end position="32"/>
    </location>
</feature>
<dbReference type="GO" id="GO:0004129">
    <property type="term" value="F:cytochrome-c oxidase activity"/>
    <property type="evidence" value="ECO:0007669"/>
    <property type="project" value="InterPro"/>
</dbReference>
<feature type="transmembrane region" description="Helical" evidence="6">
    <location>
        <begin position="44"/>
        <end position="63"/>
    </location>
</feature>
<organism evidence="8">
    <name type="scientific">marine metagenome</name>
    <dbReference type="NCBI Taxonomy" id="408172"/>
    <lineage>
        <taxon>unclassified sequences</taxon>
        <taxon>metagenomes</taxon>
        <taxon>ecological metagenomes</taxon>
    </lineage>
</organism>
<evidence type="ECO:0000256" key="2">
    <source>
        <dbReference type="ARBA" id="ARBA00010581"/>
    </source>
</evidence>
<dbReference type="EMBL" id="UINC01011119">
    <property type="protein sequence ID" value="SVA49212.1"/>
    <property type="molecule type" value="Genomic_DNA"/>
</dbReference>
<feature type="transmembrane region" description="Helical" evidence="6">
    <location>
        <begin position="116"/>
        <end position="135"/>
    </location>
</feature>
<comment type="similarity">
    <text evidence="2">Belongs to the cytochrome c oxidase subunit 3 family.</text>
</comment>
<dbReference type="GO" id="GO:0016020">
    <property type="term" value="C:membrane"/>
    <property type="evidence" value="ECO:0007669"/>
    <property type="project" value="UniProtKB-SubCell"/>
</dbReference>
<dbReference type="SUPFAM" id="SSF81452">
    <property type="entry name" value="Cytochrome c oxidase subunit III-like"/>
    <property type="match status" value="1"/>
</dbReference>
<feature type="non-terminal residue" evidence="8">
    <location>
        <position position="1"/>
    </location>
</feature>
<dbReference type="InterPro" id="IPR013833">
    <property type="entry name" value="Cyt_c_oxidase_su3_a-hlx"/>
</dbReference>
<name>A0A381W9R8_9ZZZZ</name>
<keyword evidence="5 6" id="KW-0472">Membrane</keyword>
<evidence type="ECO:0000256" key="5">
    <source>
        <dbReference type="ARBA" id="ARBA00023136"/>
    </source>
</evidence>
<evidence type="ECO:0000256" key="4">
    <source>
        <dbReference type="ARBA" id="ARBA00022989"/>
    </source>
</evidence>
<dbReference type="GO" id="GO:0019646">
    <property type="term" value="P:aerobic electron transport chain"/>
    <property type="evidence" value="ECO:0007669"/>
    <property type="project" value="InterPro"/>
</dbReference>
<feature type="domain" description="Heme-copper oxidase subunit III family profile" evidence="7">
    <location>
        <begin position="1"/>
        <end position="178"/>
    </location>
</feature>
<dbReference type="PANTHER" id="PTHR11403:SF10">
    <property type="entry name" value="CYTOCHROME C OXIDASE"/>
    <property type="match status" value="1"/>
</dbReference>
<protein>
    <recommendedName>
        <fullName evidence="7">Heme-copper oxidase subunit III family profile domain-containing protein</fullName>
    </recommendedName>
</protein>
<sequence>VPAETAKVGLFVFLAVITFLFFLFFVAIHMRADYEDWVALSEPSLLWVNTLLLILSSVAMQGARSASRKGETNAVKANVTAGGVFTVIFLLGQLFIWRQLVDDGYYAASNPANAAFYLLTFVHGAHMLGGLWVLGKTGFGLWAGRRVGSVALSVELCTTYWHYLLLVWLVIFGLLLST</sequence>
<keyword evidence="3 6" id="KW-0812">Transmembrane</keyword>
<evidence type="ECO:0000256" key="3">
    <source>
        <dbReference type="ARBA" id="ARBA00022692"/>
    </source>
</evidence>
<accession>A0A381W9R8</accession>
<feature type="transmembrane region" description="Helical" evidence="6">
    <location>
        <begin position="75"/>
        <end position="96"/>
    </location>
</feature>
<proteinExistence type="inferred from homology"/>
<reference evidence="8" key="1">
    <citation type="submission" date="2018-05" db="EMBL/GenBank/DDBJ databases">
        <authorList>
            <person name="Lanie J.A."/>
            <person name="Ng W.-L."/>
            <person name="Kazmierczak K.M."/>
            <person name="Andrzejewski T.M."/>
            <person name="Davidsen T.M."/>
            <person name="Wayne K.J."/>
            <person name="Tettelin H."/>
            <person name="Glass J.I."/>
            <person name="Rusch D."/>
            <person name="Podicherti R."/>
            <person name="Tsui H.-C.T."/>
            <person name="Winkler M.E."/>
        </authorList>
    </citation>
    <scope>NUCLEOTIDE SEQUENCE</scope>
</reference>
<comment type="subcellular location">
    <subcellularLocation>
        <location evidence="1">Membrane</location>
        <topology evidence="1">Multi-pass membrane protein</topology>
    </subcellularLocation>
</comment>
<gene>
    <name evidence="8" type="ORF">METZ01_LOCUS102066</name>
</gene>
<dbReference type="InterPro" id="IPR035973">
    <property type="entry name" value="Cyt_c_oxidase_su3-like_sf"/>
</dbReference>
<evidence type="ECO:0000259" key="7">
    <source>
        <dbReference type="PROSITE" id="PS50253"/>
    </source>
</evidence>
<dbReference type="AlphaFoldDB" id="A0A381W9R8"/>
<dbReference type="PANTHER" id="PTHR11403">
    <property type="entry name" value="CYTOCHROME C OXIDASE SUBUNIT III"/>
    <property type="match status" value="1"/>
</dbReference>
<evidence type="ECO:0000256" key="1">
    <source>
        <dbReference type="ARBA" id="ARBA00004141"/>
    </source>
</evidence>
<dbReference type="InterPro" id="IPR000298">
    <property type="entry name" value="Cyt_c_oxidase-like_su3"/>
</dbReference>
<evidence type="ECO:0000313" key="8">
    <source>
        <dbReference type="EMBL" id="SVA49212.1"/>
    </source>
</evidence>
<dbReference type="Gene3D" id="1.20.120.80">
    <property type="entry name" value="Cytochrome c oxidase, subunit III, four-helix bundle"/>
    <property type="match status" value="1"/>
</dbReference>
<evidence type="ECO:0000256" key="6">
    <source>
        <dbReference type="SAM" id="Phobius"/>
    </source>
</evidence>
<dbReference type="PROSITE" id="PS50253">
    <property type="entry name" value="COX3"/>
    <property type="match status" value="1"/>
</dbReference>
<feature type="transmembrane region" description="Helical" evidence="6">
    <location>
        <begin position="147"/>
        <end position="176"/>
    </location>
</feature>